<dbReference type="Proteomes" id="UP000027143">
    <property type="component" value="Unassembled WGS sequence"/>
</dbReference>
<evidence type="ECO:0000313" key="1">
    <source>
        <dbReference type="EMBL" id="KEC67929.1"/>
    </source>
</evidence>
<evidence type="ECO:0000313" key="2">
    <source>
        <dbReference type="Proteomes" id="UP000027143"/>
    </source>
</evidence>
<dbReference type="EMBL" id="AHPD01000001">
    <property type="protein sequence ID" value="KEC67929.1"/>
    <property type="molecule type" value="Genomic_DNA"/>
</dbReference>
<gene>
    <name evidence="1" type="ORF">O7U_00086</name>
</gene>
<accession>A0ABR4STD0</accession>
<organism evidence="1 2">
    <name type="scientific">Bartonella quintana JK 68</name>
    <dbReference type="NCBI Taxonomy" id="1134503"/>
    <lineage>
        <taxon>Bacteria</taxon>
        <taxon>Pseudomonadati</taxon>
        <taxon>Pseudomonadota</taxon>
        <taxon>Alphaproteobacteria</taxon>
        <taxon>Hyphomicrobiales</taxon>
        <taxon>Bartonellaceae</taxon>
        <taxon>Bartonella</taxon>
    </lineage>
</organism>
<reference evidence="1 2" key="1">
    <citation type="submission" date="2012-04" db="EMBL/GenBank/DDBJ databases">
        <title>The Genome Sequence of Bartonella quintana JK 68.</title>
        <authorList>
            <consortium name="The Broad Institute Genome Sequencing Platform"/>
            <consortium name="The Broad Institute Genome Sequencing Center for Infectious Disease"/>
            <person name="Feldgarden M."/>
            <person name="Kirby J."/>
            <person name="Kosoy M."/>
            <person name="Birtles R."/>
            <person name="Probert W.S."/>
            <person name="Chiaraviglio L."/>
            <person name="Walker B."/>
            <person name="Young S.K."/>
            <person name="Zeng Q."/>
            <person name="Gargeya S."/>
            <person name="Fitzgerald M."/>
            <person name="Haas B."/>
            <person name="Abouelleil A."/>
            <person name="Alvarado L."/>
            <person name="Arachchi H.M."/>
            <person name="Berlin A.M."/>
            <person name="Chapman S.B."/>
            <person name="Goldberg J."/>
            <person name="Griggs A."/>
            <person name="Gujja S."/>
            <person name="Hansen M."/>
            <person name="Howarth C."/>
            <person name="Imamovic A."/>
            <person name="Larimer J."/>
            <person name="McCowen C."/>
            <person name="Montmayeur A."/>
            <person name="Murphy C."/>
            <person name="Neiman D."/>
            <person name="Pearson M."/>
            <person name="Priest M."/>
            <person name="Roberts A."/>
            <person name="Saif S."/>
            <person name="Shea T."/>
            <person name="Sisk P."/>
            <person name="Sykes S."/>
            <person name="Wortman J."/>
            <person name="Nusbaum C."/>
            <person name="Birren B."/>
        </authorList>
    </citation>
    <scope>NUCLEOTIDE SEQUENCE [LARGE SCALE GENOMIC DNA]</scope>
    <source>
        <strain evidence="1 2">JK 68</strain>
    </source>
</reference>
<proteinExistence type="predicted"/>
<sequence>MKSFFCRNAIARVHFFLYFIKDLYENQVLPAMIHIGWFMRKFHGGMCVHYAFEVIFFSI</sequence>
<keyword evidence="2" id="KW-1185">Reference proteome</keyword>
<comment type="caution">
    <text evidence="1">The sequence shown here is derived from an EMBL/GenBank/DDBJ whole genome shotgun (WGS) entry which is preliminary data.</text>
</comment>
<protein>
    <submittedName>
        <fullName evidence="1">Uncharacterized protein</fullName>
    </submittedName>
</protein>
<name>A0ABR4STD0_BARQI</name>